<dbReference type="SUPFAM" id="SSF103612">
    <property type="entry name" value="SBT domain"/>
    <property type="match status" value="1"/>
</dbReference>
<reference evidence="7 8" key="1">
    <citation type="journal article" date="2019" name="Genome Biol. Evol.">
        <title>The Rhododendron genome and chromosomal organization provide insight into shared whole-genome duplications across the heath family (Ericaceae).</title>
        <authorList>
            <person name="Soza V.L."/>
            <person name="Lindsley D."/>
            <person name="Waalkes A."/>
            <person name="Ramage E."/>
            <person name="Patwardhan R.P."/>
            <person name="Burton J.N."/>
            <person name="Adey A."/>
            <person name="Kumar A."/>
            <person name="Qiu R."/>
            <person name="Shendure J."/>
            <person name="Hall B."/>
        </authorList>
    </citation>
    <scope>NUCLEOTIDE SEQUENCE [LARGE SCALE GENOMIC DNA]</scope>
    <source>
        <strain evidence="7">RSF 1966-606</strain>
    </source>
</reference>
<evidence type="ECO:0000259" key="6">
    <source>
        <dbReference type="PROSITE" id="PS51141"/>
    </source>
</evidence>
<dbReference type="Proteomes" id="UP000428333">
    <property type="component" value="Linkage Group LG02"/>
</dbReference>
<feature type="domain" description="SBP-type" evidence="6">
    <location>
        <begin position="65"/>
        <end position="142"/>
    </location>
</feature>
<feature type="non-terminal residue" evidence="7">
    <location>
        <position position="1"/>
    </location>
</feature>
<dbReference type="GO" id="GO:0008270">
    <property type="term" value="F:zinc ion binding"/>
    <property type="evidence" value="ECO:0007669"/>
    <property type="project" value="UniProtKB-KW"/>
</dbReference>
<feature type="region of interest" description="Disordered" evidence="5">
    <location>
        <begin position="30"/>
        <end position="63"/>
    </location>
</feature>
<proteinExistence type="predicted"/>
<dbReference type="InterPro" id="IPR036893">
    <property type="entry name" value="SBP_sf"/>
</dbReference>
<feature type="region of interest" description="Disordered" evidence="5">
    <location>
        <begin position="282"/>
        <end position="320"/>
    </location>
</feature>
<keyword evidence="3" id="KW-0862">Zinc</keyword>
<keyword evidence="1" id="KW-0479">Metal-binding</keyword>
<feature type="region of interest" description="Disordered" evidence="5">
    <location>
        <begin position="154"/>
        <end position="191"/>
    </location>
</feature>
<dbReference type="InterPro" id="IPR004333">
    <property type="entry name" value="SBP_dom"/>
</dbReference>
<feature type="compositionally biased region" description="Low complexity" evidence="5">
    <location>
        <begin position="161"/>
        <end position="170"/>
    </location>
</feature>
<evidence type="ECO:0000256" key="5">
    <source>
        <dbReference type="SAM" id="MobiDB-lite"/>
    </source>
</evidence>
<dbReference type="AlphaFoldDB" id="A0A6A4LY65"/>
<dbReference type="InterPro" id="IPR044817">
    <property type="entry name" value="SBP-like"/>
</dbReference>
<keyword evidence="2 4" id="KW-0863">Zinc-finger</keyword>
<gene>
    <name evidence="7" type="ORF">C3L33_02082</name>
</gene>
<accession>A0A6A4LY65</accession>
<organism evidence="7 8">
    <name type="scientific">Rhododendron williamsianum</name>
    <dbReference type="NCBI Taxonomy" id="262921"/>
    <lineage>
        <taxon>Eukaryota</taxon>
        <taxon>Viridiplantae</taxon>
        <taxon>Streptophyta</taxon>
        <taxon>Embryophyta</taxon>
        <taxon>Tracheophyta</taxon>
        <taxon>Spermatophyta</taxon>
        <taxon>Magnoliopsida</taxon>
        <taxon>eudicotyledons</taxon>
        <taxon>Gunneridae</taxon>
        <taxon>Pentapetalae</taxon>
        <taxon>asterids</taxon>
        <taxon>Ericales</taxon>
        <taxon>Ericaceae</taxon>
        <taxon>Ericoideae</taxon>
        <taxon>Rhodoreae</taxon>
        <taxon>Rhododendron</taxon>
    </lineage>
</organism>
<evidence type="ECO:0000256" key="2">
    <source>
        <dbReference type="ARBA" id="ARBA00022771"/>
    </source>
</evidence>
<keyword evidence="8" id="KW-1185">Reference proteome</keyword>
<dbReference type="Gene3D" id="4.10.1100.10">
    <property type="entry name" value="Transcription factor, SBP-box domain"/>
    <property type="match status" value="1"/>
</dbReference>
<dbReference type="PANTHER" id="PTHR31251:SF226">
    <property type="entry name" value="SQUAMOSA PROMOTER-BINDING-LIKE PROTEIN 6"/>
    <property type="match status" value="1"/>
</dbReference>
<dbReference type="PROSITE" id="PS51141">
    <property type="entry name" value="ZF_SBP"/>
    <property type="match status" value="1"/>
</dbReference>
<evidence type="ECO:0000256" key="4">
    <source>
        <dbReference type="PROSITE-ProRule" id="PRU00470"/>
    </source>
</evidence>
<evidence type="ECO:0000313" key="7">
    <source>
        <dbReference type="EMBL" id="KAE9466006.1"/>
    </source>
</evidence>
<protein>
    <recommendedName>
        <fullName evidence="6">SBP-type domain-containing protein</fullName>
    </recommendedName>
</protein>
<dbReference type="GO" id="GO:0005634">
    <property type="term" value="C:nucleus"/>
    <property type="evidence" value="ECO:0007669"/>
    <property type="project" value="InterPro"/>
</dbReference>
<dbReference type="Pfam" id="PF03110">
    <property type="entry name" value="SBP"/>
    <property type="match status" value="1"/>
</dbReference>
<feature type="compositionally biased region" description="Gly residues" evidence="5">
    <location>
        <begin position="30"/>
        <end position="51"/>
    </location>
</feature>
<dbReference type="GO" id="GO:0003677">
    <property type="term" value="F:DNA binding"/>
    <property type="evidence" value="ECO:0007669"/>
    <property type="project" value="InterPro"/>
</dbReference>
<comment type="caution">
    <text evidence="7">The sequence shown here is derived from an EMBL/GenBank/DDBJ whole genome shotgun (WGS) entry which is preliminary data.</text>
</comment>
<dbReference type="EMBL" id="QEFC01000209">
    <property type="protein sequence ID" value="KAE9466006.1"/>
    <property type="molecule type" value="Genomic_DNA"/>
</dbReference>
<evidence type="ECO:0000256" key="3">
    <source>
        <dbReference type="ARBA" id="ARBA00022833"/>
    </source>
</evidence>
<evidence type="ECO:0000313" key="8">
    <source>
        <dbReference type="Proteomes" id="UP000428333"/>
    </source>
</evidence>
<name>A0A6A4LY65_9ERIC</name>
<dbReference type="PANTHER" id="PTHR31251">
    <property type="entry name" value="SQUAMOSA PROMOTER-BINDING-LIKE PROTEIN 4"/>
    <property type="match status" value="1"/>
</dbReference>
<sequence>MGSSSSPSDSLNGLKFGQKIYFEDGGFGAPAKSGGGSSSSSAGGGGGGGAGKPSPPKKGRSGVVQARCQVEGCKVDLSDAKAYYSRHKVCGMHSKSPVVTVAGLEQRFCQQCSRDRKKRLSLAARKYFFLSETSKGGGFVMDFSTFPRFAGRDSWPTTRASSDQVSSSQSTHTGKFFPNPWPNQPENAPPSNLFLQGSTSGSHYSSPTIPSGECFAGASDSGCALSLLSNQPWGPRARPTGLGVNHFPLNAASDAPMVQSASTHGSAVNHFSSTTWGFKGNDVGSGSQHMAPDLGLSHISQPGNNPYSGEFESPQQSGRQYAMELEHSRGAYGSSTQHMHWSL</sequence>
<dbReference type="OrthoDB" id="514967at2759"/>
<evidence type="ECO:0000256" key="1">
    <source>
        <dbReference type="ARBA" id="ARBA00022723"/>
    </source>
</evidence>
<feature type="compositionally biased region" description="Polar residues" evidence="5">
    <location>
        <begin position="298"/>
        <end position="319"/>
    </location>
</feature>